<proteinExistence type="predicted"/>
<gene>
    <name evidence="1" type="ORF">MKZ38_004966</name>
</gene>
<sequence>MHFQEIVEPGPCKSLLSSQFDTQTIESNGQKPLFGQDAGRHVQGLEGDVLAVFTLARHSLGPGVHFPAVMPWAVPAKAHGLPGWPDSIHDGACVVLSGSVESEQKKPPPHGELRPFDLSLHDAIPSDLGVAFEELGSRKTVPHNSPTAQSWRSGFLYELAG</sequence>
<comment type="caution">
    <text evidence="1">The sequence shown here is derived from an EMBL/GenBank/DDBJ whole genome shotgun (WGS) entry which is preliminary data.</text>
</comment>
<evidence type="ECO:0000313" key="1">
    <source>
        <dbReference type="EMBL" id="KAJ2897111.1"/>
    </source>
</evidence>
<dbReference type="EMBL" id="JAKWBI020000294">
    <property type="protein sequence ID" value="KAJ2897111.1"/>
    <property type="molecule type" value="Genomic_DNA"/>
</dbReference>
<dbReference type="AlphaFoldDB" id="A0AAD5RLB6"/>
<protein>
    <submittedName>
        <fullName evidence="1">Uncharacterized protein</fullName>
    </submittedName>
</protein>
<organism evidence="1 2">
    <name type="scientific">Zalerion maritima</name>
    <dbReference type="NCBI Taxonomy" id="339359"/>
    <lineage>
        <taxon>Eukaryota</taxon>
        <taxon>Fungi</taxon>
        <taxon>Dikarya</taxon>
        <taxon>Ascomycota</taxon>
        <taxon>Pezizomycotina</taxon>
        <taxon>Sordariomycetes</taxon>
        <taxon>Lulworthiomycetidae</taxon>
        <taxon>Lulworthiales</taxon>
        <taxon>Lulworthiaceae</taxon>
        <taxon>Zalerion</taxon>
    </lineage>
</organism>
<dbReference type="Proteomes" id="UP001201980">
    <property type="component" value="Unassembled WGS sequence"/>
</dbReference>
<keyword evidence="2" id="KW-1185">Reference proteome</keyword>
<reference evidence="1" key="1">
    <citation type="submission" date="2022-07" db="EMBL/GenBank/DDBJ databases">
        <title>Draft genome sequence of Zalerion maritima ATCC 34329, a (micro)plastics degrading marine fungus.</title>
        <authorList>
            <person name="Paco A."/>
            <person name="Goncalves M.F.M."/>
            <person name="Rocha-Santos T.A.P."/>
            <person name="Alves A."/>
        </authorList>
    </citation>
    <scope>NUCLEOTIDE SEQUENCE</scope>
    <source>
        <strain evidence="1">ATCC 34329</strain>
    </source>
</reference>
<evidence type="ECO:0000313" key="2">
    <source>
        <dbReference type="Proteomes" id="UP001201980"/>
    </source>
</evidence>
<name>A0AAD5RLB6_9PEZI</name>
<accession>A0AAD5RLB6</accession>